<dbReference type="PANTHER" id="PTHR11946">
    <property type="entry name" value="VALYL-TRNA SYNTHETASES"/>
    <property type="match status" value="1"/>
</dbReference>
<organism evidence="13 14">
    <name type="scientific">Stigmatella aurantiaca (strain DW4/3-1)</name>
    <dbReference type="NCBI Taxonomy" id="378806"/>
    <lineage>
        <taxon>Bacteria</taxon>
        <taxon>Pseudomonadati</taxon>
        <taxon>Myxococcota</taxon>
        <taxon>Myxococcia</taxon>
        <taxon>Myxococcales</taxon>
        <taxon>Cystobacterineae</taxon>
        <taxon>Archangiaceae</taxon>
        <taxon>Stigmatella</taxon>
    </lineage>
</organism>
<dbReference type="GO" id="GO:0005829">
    <property type="term" value="C:cytosol"/>
    <property type="evidence" value="ECO:0007669"/>
    <property type="project" value="TreeGrafter"/>
</dbReference>
<evidence type="ECO:0000313" key="13">
    <source>
        <dbReference type="EMBL" id="EAU67457.1"/>
    </source>
</evidence>
<evidence type="ECO:0000259" key="11">
    <source>
        <dbReference type="Pfam" id="PF00133"/>
    </source>
</evidence>
<evidence type="ECO:0000256" key="2">
    <source>
        <dbReference type="ARBA" id="ARBA00022490"/>
    </source>
</evidence>
<keyword evidence="3 10" id="KW-0436">Ligase</keyword>
<dbReference type="PROSITE" id="PS00178">
    <property type="entry name" value="AA_TRNA_LIGASE_I"/>
    <property type="match status" value="1"/>
</dbReference>
<dbReference type="InterPro" id="IPR002303">
    <property type="entry name" value="Valyl-tRNA_ligase"/>
</dbReference>
<keyword evidence="6 10" id="KW-0648">Protein biosynthesis</keyword>
<evidence type="ECO:0000256" key="7">
    <source>
        <dbReference type="ARBA" id="ARBA00023146"/>
    </source>
</evidence>
<dbReference type="InterPro" id="IPR013155">
    <property type="entry name" value="M/V/L/I-tRNA-synth_anticd-bd"/>
</dbReference>
<dbReference type="InterPro" id="IPR002300">
    <property type="entry name" value="aa-tRNA-synth_Ia"/>
</dbReference>
<dbReference type="CDD" id="cd07962">
    <property type="entry name" value="Anticodon_Ia_Val"/>
    <property type="match status" value="1"/>
</dbReference>
<dbReference type="Pfam" id="PF08264">
    <property type="entry name" value="Anticodon_1"/>
    <property type="match status" value="1"/>
</dbReference>
<dbReference type="Proteomes" id="UP000032702">
    <property type="component" value="Unassembled WGS sequence"/>
</dbReference>
<evidence type="ECO:0000259" key="12">
    <source>
        <dbReference type="Pfam" id="PF08264"/>
    </source>
</evidence>
<dbReference type="PANTHER" id="PTHR11946:SF93">
    <property type="entry name" value="VALINE--TRNA LIGASE, CHLOROPLASTIC_MITOCHONDRIAL 2"/>
    <property type="match status" value="1"/>
</dbReference>
<dbReference type="InterPro" id="IPR022874">
    <property type="entry name" value="Valine-tRNA_ligase_type_2"/>
</dbReference>
<dbReference type="InterPro" id="IPR009008">
    <property type="entry name" value="Val/Leu/Ile-tRNA-synth_edit"/>
</dbReference>
<dbReference type="EMBL" id="AAMD01000033">
    <property type="protein sequence ID" value="EAU67457.1"/>
    <property type="molecule type" value="Genomic_DNA"/>
</dbReference>
<reference evidence="13 14" key="1">
    <citation type="submission" date="2006-04" db="EMBL/GenBank/DDBJ databases">
        <authorList>
            <person name="Nierman W.C."/>
        </authorList>
    </citation>
    <scope>NUCLEOTIDE SEQUENCE [LARGE SCALE GENOMIC DNA]</scope>
    <source>
        <strain evidence="13 14">DW4/3-1</strain>
    </source>
</reference>
<comment type="catalytic activity">
    <reaction evidence="9">
        <text>tRNA(Val) + L-valine + ATP = L-valyl-tRNA(Val) + AMP + diphosphate</text>
        <dbReference type="Rhea" id="RHEA:10704"/>
        <dbReference type="Rhea" id="RHEA-COMP:9672"/>
        <dbReference type="Rhea" id="RHEA-COMP:9708"/>
        <dbReference type="ChEBI" id="CHEBI:30616"/>
        <dbReference type="ChEBI" id="CHEBI:33019"/>
        <dbReference type="ChEBI" id="CHEBI:57762"/>
        <dbReference type="ChEBI" id="CHEBI:78442"/>
        <dbReference type="ChEBI" id="CHEBI:78537"/>
        <dbReference type="ChEBI" id="CHEBI:456215"/>
        <dbReference type="EC" id="6.1.1.9"/>
    </reaction>
</comment>
<dbReference type="PRINTS" id="PR00986">
    <property type="entry name" value="TRNASYNTHVAL"/>
</dbReference>
<dbReference type="Gene3D" id="3.90.740.10">
    <property type="entry name" value="Valyl/Leucyl/Isoleucyl-tRNA synthetase, editing domain"/>
    <property type="match status" value="1"/>
</dbReference>
<dbReference type="GO" id="GO:0004832">
    <property type="term" value="F:valine-tRNA ligase activity"/>
    <property type="evidence" value="ECO:0007669"/>
    <property type="project" value="UniProtKB-EC"/>
</dbReference>
<name>Q095M6_STIAD</name>
<evidence type="ECO:0000256" key="6">
    <source>
        <dbReference type="ARBA" id="ARBA00022917"/>
    </source>
</evidence>
<evidence type="ECO:0000256" key="4">
    <source>
        <dbReference type="ARBA" id="ARBA00022741"/>
    </source>
</evidence>
<dbReference type="AlphaFoldDB" id="Q095M6"/>
<dbReference type="NCBIfam" id="NF000540">
    <property type="entry name" value="alt_ValS"/>
    <property type="match status" value="1"/>
</dbReference>
<feature type="domain" description="Methionyl/Valyl/Leucyl/Isoleucyl-tRNA synthetase anticodon-binding" evidence="12">
    <location>
        <begin position="733"/>
        <end position="878"/>
    </location>
</feature>
<dbReference type="InterPro" id="IPR009080">
    <property type="entry name" value="tRNAsynth_Ia_anticodon-bd"/>
</dbReference>
<evidence type="ECO:0000256" key="8">
    <source>
        <dbReference type="ARBA" id="ARBA00029936"/>
    </source>
</evidence>
<dbReference type="GO" id="GO:0002161">
    <property type="term" value="F:aminoacyl-tRNA deacylase activity"/>
    <property type="evidence" value="ECO:0007669"/>
    <property type="project" value="InterPro"/>
</dbReference>
<comment type="similarity">
    <text evidence="10">Belongs to the class-I aminoacyl-tRNA synthetase family.</text>
</comment>
<evidence type="ECO:0000256" key="5">
    <source>
        <dbReference type="ARBA" id="ARBA00022840"/>
    </source>
</evidence>
<comment type="caution">
    <text evidence="13">The sequence shown here is derived from an EMBL/GenBank/DDBJ whole genome shotgun (WGS) entry which is preliminary data.</text>
</comment>
<keyword evidence="7 10" id="KW-0030">Aminoacyl-tRNA synthetase</keyword>
<evidence type="ECO:0000256" key="9">
    <source>
        <dbReference type="ARBA" id="ARBA00047552"/>
    </source>
</evidence>
<dbReference type="PATRIC" id="fig|378806.16.peg.6675"/>
<dbReference type="Gene3D" id="3.40.50.620">
    <property type="entry name" value="HUPs"/>
    <property type="match status" value="2"/>
</dbReference>
<gene>
    <name evidence="13" type="ORF">STIAU_1676</name>
</gene>
<dbReference type="SUPFAM" id="SSF47323">
    <property type="entry name" value="Anticodon-binding domain of a subclass of class I aminoacyl-tRNA synthetases"/>
    <property type="match status" value="1"/>
</dbReference>
<keyword evidence="4 10" id="KW-0547">Nucleotide-binding</keyword>
<dbReference type="HAMAP" id="MF_02005">
    <property type="entry name" value="Val_tRNA_synth_type2"/>
    <property type="match status" value="1"/>
</dbReference>
<dbReference type="SUPFAM" id="SSF50677">
    <property type="entry name" value="ValRS/IleRS/LeuRS editing domain"/>
    <property type="match status" value="1"/>
</dbReference>
<accession>Q095M6</accession>
<dbReference type="NCBIfam" id="NF009687">
    <property type="entry name" value="PRK13208.1"/>
    <property type="match status" value="1"/>
</dbReference>
<dbReference type="EC" id="6.1.1.9" evidence="1"/>
<dbReference type="GO" id="GO:0006438">
    <property type="term" value="P:valyl-tRNA aminoacylation"/>
    <property type="evidence" value="ECO:0007669"/>
    <property type="project" value="InterPro"/>
</dbReference>
<dbReference type="GO" id="GO:0005524">
    <property type="term" value="F:ATP binding"/>
    <property type="evidence" value="ECO:0007669"/>
    <property type="project" value="UniProtKB-KW"/>
</dbReference>
<feature type="domain" description="Aminoacyl-tRNA synthetase class Ia" evidence="11">
    <location>
        <begin position="83"/>
        <end position="696"/>
    </location>
</feature>
<evidence type="ECO:0000256" key="1">
    <source>
        <dbReference type="ARBA" id="ARBA00013169"/>
    </source>
</evidence>
<protein>
    <recommendedName>
        <fullName evidence="1">valine--tRNA ligase</fullName>
        <ecNumber evidence="1">6.1.1.9</ecNumber>
    </recommendedName>
    <alternativeName>
        <fullName evidence="8">Valyl-tRNA synthetase</fullName>
    </alternativeName>
</protein>
<dbReference type="InterPro" id="IPR014729">
    <property type="entry name" value="Rossmann-like_a/b/a_fold"/>
</dbReference>
<dbReference type="SUPFAM" id="SSF52374">
    <property type="entry name" value="Nucleotidylyl transferase"/>
    <property type="match status" value="1"/>
</dbReference>
<dbReference type="Gene3D" id="1.10.730.10">
    <property type="entry name" value="Isoleucyl-tRNA Synthetase, Domain 1"/>
    <property type="match status" value="1"/>
</dbReference>
<dbReference type="Pfam" id="PF00133">
    <property type="entry name" value="tRNA-synt_1"/>
    <property type="match status" value="1"/>
</dbReference>
<evidence type="ECO:0000313" key="14">
    <source>
        <dbReference type="Proteomes" id="UP000032702"/>
    </source>
</evidence>
<dbReference type="InterPro" id="IPR001412">
    <property type="entry name" value="aa-tRNA-synth_I_CS"/>
</dbReference>
<dbReference type="InterPro" id="IPR033705">
    <property type="entry name" value="Anticodon_Ia_Val"/>
</dbReference>
<keyword evidence="5 10" id="KW-0067">ATP-binding</keyword>
<evidence type="ECO:0000256" key="3">
    <source>
        <dbReference type="ARBA" id="ARBA00022598"/>
    </source>
</evidence>
<keyword evidence="2" id="KW-0963">Cytoplasm</keyword>
<sequence>MGREPAASRGEKPRIRGGDAPAEALAWWNQASFFAIFAAPKNRTAGTAWRGRLSGECAMKTFRSIHLDLLPKHFEMGPVEKRLVEWWEAEGLYRYDPSRPREETFVVDTPPPTVSGSLHVGHIFSYTHTDITARFQRMLGKNIFYPMGWDDNGLPTERRVQNYFHVRADVNAPHVPDLQLEQASADTAKQPARLVSRPNFIKLCNQVTREDEKAFKSLWSSIGLSVDWEAEYATIDDHSRQVAQLSFLDLYEKGHVYSVDAPTMWDVDFQTAVAQAEVEDRPQAGAFHPIEFAVEGSDARFTIATTRPELLAACVGVTAHPEDERYKALFGKRAITPLFRVPVPIFPSELADPTKGTGILMVCTFGDATDVHWWRQMKLPLRQIIGRNGRLLPLTFGAPGWESLDGAAAQTFYAGIQGKTVKQARTAMVELLRREDGAARPGLGAPLLGEPKPIERDVKFFEKGDLPLEFISTRQWFVRLMDKKEQLLAYGARVKWHPEHMGTRYRNWTENLQLDWCISRQRYFGVQFPVWYALDQEGRPLYDKPLLASRERLPVDPTVDVPQGYQAAQRGQPHGFVAETDVFDTWFTSSLTPQIATGWPMDAERHRKLFPADIRPQSHEIIRTWAFYTVAKAMLHEDTIPWRDVLISGWVLDPDRKKMSKSRGNVVTPTHLIEAYGADAVRYWSASARLGVDTAFDEKVFKVGKRLVTKLFNASKYVVSQTAQVHPVTHELDRAFLWKLAALVEQVTASHQQFEFAAGLAATESFFWSAFTDTYLELVKTRAREGAAGGEPARGSAVASLRLGLEVLLRLFAPVLPFITEEVWRWAFAEESGHKSIHRAPWPQAGLFAGIDKPAHPGSFATAEAALQAANKRKSELGAGVGRGFSMLKLAANPATLQSLRLVQEDVLSAIRCPQVELVAKAELADSAVEVLDAVLAPPTEKGAEGGGSSES</sequence>
<proteinExistence type="inferred from homology"/>
<evidence type="ECO:0000256" key="10">
    <source>
        <dbReference type="RuleBase" id="RU363035"/>
    </source>
</evidence>
<dbReference type="InterPro" id="IPR048044">
    <property type="entry name" value="Valyl-tRNA_ligase_actino"/>
</dbReference>